<organism evidence="2 3">
    <name type="scientific">Natrialba swarupiae</name>
    <dbReference type="NCBI Taxonomy" id="2448032"/>
    <lineage>
        <taxon>Archaea</taxon>
        <taxon>Methanobacteriati</taxon>
        <taxon>Methanobacteriota</taxon>
        <taxon>Stenosarchaea group</taxon>
        <taxon>Halobacteria</taxon>
        <taxon>Halobacteriales</taxon>
        <taxon>Natrialbaceae</taxon>
        <taxon>Natrialba</taxon>
    </lineage>
</organism>
<feature type="transmembrane region" description="Helical" evidence="1">
    <location>
        <begin position="181"/>
        <end position="203"/>
    </location>
</feature>
<dbReference type="AlphaFoldDB" id="A0A5D5AMR4"/>
<protein>
    <submittedName>
        <fullName evidence="2">Uncharacterized protein</fullName>
    </submittedName>
</protein>
<dbReference type="Proteomes" id="UP000324104">
    <property type="component" value="Unassembled WGS sequence"/>
</dbReference>
<evidence type="ECO:0000313" key="3">
    <source>
        <dbReference type="Proteomes" id="UP000324104"/>
    </source>
</evidence>
<feature type="transmembrane region" description="Helical" evidence="1">
    <location>
        <begin position="38"/>
        <end position="57"/>
    </location>
</feature>
<feature type="transmembrane region" description="Helical" evidence="1">
    <location>
        <begin position="64"/>
        <end position="84"/>
    </location>
</feature>
<evidence type="ECO:0000313" key="2">
    <source>
        <dbReference type="EMBL" id="TYT60690.1"/>
    </source>
</evidence>
<accession>A0A5D5AMR4</accession>
<evidence type="ECO:0000256" key="1">
    <source>
        <dbReference type="SAM" id="Phobius"/>
    </source>
</evidence>
<feature type="transmembrane region" description="Helical" evidence="1">
    <location>
        <begin position="210"/>
        <end position="227"/>
    </location>
</feature>
<proteinExistence type="predicted"/>
<reference evidence="2 3" key="1">
    <citation type="submission" date="2019-08" db="EMBL/GenBank/DDBJ databases">
        <title>Archaea genome.</title>
        <authorList>
            <person name="Kajale S."/>
            <person name="Shouche Y."/>
            <person name="Deshpande N."/>
            <person name="Sharma A."/>
        </authorList>
    </citation>
    <scope>NUCLEOTIDE SEQUENCE [LARGE SCALE GENOMIC DNA]</scope>
    <source>
        <strain evidence="2 3">ESP3B_9</strain>
    </source>
</reference>
<name>A0A5D5AMR4_9EURY</name>
<keyword evidence="1" id="KW-0812">Transmembrane</keyword>
<feature type="transmembrane region" description="Helical" evidence="1">
    <location>
        <begin position="233"/>
        <end position="251"/>
    </location>
</feature>
<dbReference type="EMBL" id="VTAW01000032">
    <property type="protein sequence ID" value="TYT60690.1"/>
    <property type="molecule type" value="Genomic_DNA"/>
</dbReference>
<keyword evidence="1" id="KW-0472">Membrane</keyword>
<gene>
    <name evidence="2" type="ORF">FYC77_17415</name>
</gene>
<keyword evidence="3" id="KW-1185">Reference proteome</keyword>
<feature type="transmembrane region" description="Helical" evidence="1">
    <location>
        <begin position="112"/>
        <end position="133"/>
    </location>
</feature>
<sequence length="273" mass="28507">MARPSATTVVIGALAGLTNVAAVLALYARAGYPTLESASSVAVLAVTAFAVGFLPVSVSAHTRLLAPAAGFVFVLGGTVSVELATPNPEWSTLDGYVIVDGPTHVASYANTWYVWLSLLLVAGGLEFAIRRGYGVGDDRLRNLPAFPLSRSELAWSVLGLGALVGVATTLLVLRAGIRPSVAAIAVLAVTTVVAAVPLAALYARGIVSPAILFALLVPYFLTIEVFVTTDSPVHILLFGPYALVLVLVWALESAIRSRLRGWDGGRFARENPT</sequence>
<comment type="caution">
    <text evidence="2">The sequence shown here is derived from an EMBL/GenBank/DDBJ whole genome shotgun (WGS) entry which is preliminary data.</text>
</comment>
<keyword evidence="1" id="KW-1133">Transmembrane helix</keyword>
<dbReference type="RefSeq" id="WP_149082772.1">
    <property type="nucleotide sequence ID" value="NZ_VTAW01000032.1"/>
</dbReference>
<feature type="transmembrane region" description="Helical" evidence="1">
    <location>
        <begin position="153"/>
        <end position="175"/>
    </location>
</feature>